<gene>
    <name evidence="2" type="ORF">BG015_005047</name>
</gene>
<dbReference type="Proteomes" id="UP000748756">
    <property type="component" value="Unassembled WGS sequence"/>
</dbReference>
<sequence>SPYTMKHEKQDFQLVVKTVGGGLEQRPRRQGAPSFPSKSSASPSLLATVSDKLFRPSERVQGNLSRKSSGFRTLRYVLFHY</sequence>
<feature type="region of interest" description="Disordered" evidence="1">
    <location>
        <begin position="22"/>
        <end position="44"/>
    </location>
</feature>
<name>A0A9P5R7M4_9FUNG</name>
<feature type="compositionally biased region" description="Low complexity" evidence="1">
    <location>
        <begin position="32"/>
        <end position="44"/>
    </location>
</feature>
<evidence type="ECO:0000313" key="2">
    <source>
        <dbReference type="EMBL" id="KAF9124678.1"/>
    </source>
</evidence>
<reference evidence="2" key="1">
    <citation type="journal article" date="2020" name="Fungal Divers.">
        <title>Resolving the Mortierellaceae phylogeny through synthesis of multi-gene phylogenetics and phylogenomics.</title>
        <authorList>
            <person name="Vandepol N."/>
            <person name="Liber J."/>
            <person name="Desiro A."/>
            <person name="Na H."/>
            <person name="Kennedy M."/>
            <person name="Barry K."/>
            <person name="Grigoriev I.V."/>
            <person name="Miller A.N."/>
            <person name="O'Donnell K."/>
            <person name="Stajich J.E."/>
            <person name="Bonito G."/>
        </authorList>
    </citation>
    <scope>NUCLEOTIDE SEQUENCE</scope>
    <source>
        <strain evidence="2">NRRL 6426</strain>
    </source>
</reference>
<keyword evidence="3" id="KW-1185">Reference proteome</keyword>
<evidence type="ECO:0000256" key="1">
    <source>
        <dbReference type="SAM" id="MobiDB-lite"/>
    </source>
</evidence>
<organism evidence="2 3">
    <name type="scientific">Linnemannia schmuckeri</name>
    <dbReference type="NCBI Taxonomy" id="64567"/>
    <lineage>
        <taxon>Eukaryota</taxon>
        <taxon>Fungi</taxon>
        <taxon>Fungi incertae sedis</taxon>
        <taxon>Mucoromycota</taxon>
        <taxon>Mortierellomycotina</taxon>
        <taxon>Mortierellomycetes</taxon>
        <taxon>Mortierellales</taxon>
        <taxon>Mortierellaceae</taxon>
        <taxon>Linnemannia</taxon>
    </lineage>
</organism>
<dbReference type="AlphaFoldDB" id="A0A9P5R7M4"/>
<dbReference type="EMBL" id="JAAAUQ010002342">
    <property type="protein sequence ID" value="KAF9124678.1"/>
    <property type="molecule type" value="Genomic_DNA"/>
</dbReference>
<evidence type="ECO:0000313" key="3">
    <source>
        <dbReference type="Proteomes" id="UP000748756"/>
    </source>
</evidence>
<protein>
    <submittedName>
        <fullName evidence="2">Uncharacterized protein</fullName>
    </submittedName>
</protein>
<comment type="caution">
    <text evidence="2">The sequence shown here is derived from an EMBL/GenBank/DDBJ whole genome shotgun (WGS) entry which is preliminary data.</text>
</comment>
<proteinExistence type="predicted"/>
<feature type="non-terminal residue" evidence="2">
    <location>
        <position position="1"/>
    </location>
</feature>
<accession>A0A9P5R7M4</accession>